<dbReference type="PANTHER" id="PTHR43617">
    <property type="entry name" value="L-AMINO ACID N-ACETYLTRANSFERASE"/>
    <property type="match status" value="1"/>
</dbReference>
<evidence type="ECO:0000256" key="2">
    <source>
        <dbReference type="ARBA" id="ARBA00022737"/>
    </source>
</evidence>
<feature type="binding site" evidence="4">
    <location>
        <begin position="296"/>
        <end position="301"/>
    </location>
    <ligand>
        <name>acetyl-CoA</name>
        <dbReference type="ChEBI" id="CHEBI:57288"/>
        <label>2</label>
    </ligand>
</feature>
<comment type="caution">
    <text evidence="4">Lacks conserved residue(s) required for the propagation of feature annotation.</text>
</comment>
<keyword evidence="2 4" id="KW-0677">Repeat</keyword>
<feature type="binding site" evidence="4">
    <location>
        <begin position="95"/>
        <end position="97"/>
    </location>
    <ligand>
        <name>acetyl-CoA</name>
        <dbReference type="ChEBI" id="CHEBI:57288"/>
        <label>1</label>
    </ligand>
</feature>
<sequence length="326" mass="34738">MSTDPRPEWNLRRFSGRPTPATMSALGQLAAAAEEADGTPPFNDQTWSALRSGDDAAVISGHIALLSAGPEHDDDEIIGAAIITRGPGQPSVLELVVRPEERGHGVGDQLAAAVAEANGDEELTAWSHGDSEAAASLAALHGYAPVRQLWRLRAKSTAWPAPTLPEGVRLRAFEPDADEEAWLALNAAAFAHHPEQGALTLADLRERERSPWFDPAGFLLAEDADGTLLGFHWTKVHPASTDARGAQHPAVGEVYVVGISPASQGRGLGRAVTLAGLRYLADAGLGSVMLYVDADNEAAVRLYRSLGFERWDGDVMYAKPRPDVEP</sequence>
<feature type="binding site" evidence="4">
    <location>
        <position position="195"/>
    </location>
    <ligand>
        <name>1D-myo-inositol 2-(L-cysteinylamino)-2-deoxy-alpha-D-glucopyranoside</name>
        <dbReference type="ChEBI" id="CHEBI:58887"/>
    </ligand>
</feature>
<feature type="region of interest" description="Disordered" evidence="5">
    <location>
        <begin position="1"/>
        <end position="21"/>
    </location>
</feature>
<dbReference type="EC" id="2.3.1.189" evidence="4"/>
<comment type="caution">
    <text evidence="7">The sequence shown here is derived from an EMBL/GenBank/DDBJ whole genome shotgun (WGS) entry which is preliminary data.</text>
</comment>
<evidence type="ECO:0000313" key="8">
    <source>
        <dbReference type="Proteomes" id="UP000265419"/>
    </source>
</evidence>
<evidence type="ECO:0000256" key="5">
    <source>
        <dbReference type="SAM" id="MobiDB-lite"/>
    </source>
</evidence>
<dbReference type="InterPro" id="IPR016181">
    <property type="entry name" value="Acyl_CoA_acyltransferase"/>
</dbReference>
<comment type="subunit">
    <text evidence="4">Monomer.</text>
</comment>
<feature type="domain" description="N-acetyltransferase" evidence="6">
    <location>
        <begin position="73"/>
        <end position="165"/>
    </location>
</feature>
<feature type="domain" description="N-acetyltransferase" evidence="6">
    <location>
        <begin position="168"/>
        <end position="326"/>
    </location>
</feature>
<keyword evidence="1 4" id="KW-0808">Transferase</keyword>
<feature type="compositionally biased region" description="Basic and acidic residues" evidence="5">
    <location>
        <begin position="1"/>
        <end position="11"/>
    </location>
</feature>
<protein>
    <recommendedName>
        <fullName evidence="4">Mycothiol acetyltransferase</fullName>
        <shortName evidence="4">MSH acetyltransferase</shortName>
        <ecNumber evidence="4">2.3.1.189</ecNumber>
    </recommendedName>
    <alternativeName>
        <fullName evidence="4">Mycothiol synthase</fullName>
    </alternativeName>
</protein>
<keyword evidence="3 4" id="KW-0012">Acyltransferase</keyword>
<feature type="binding site" evidence="4">
    <location>
        <position position="235"/>
    </location>
    <ligand>
        <name>1D-myo-inositol 2-(L-cysteinylamino)-2-deoxy-alpha-D-glucopyranoside</name>
        <dbReference type="ChEBI" id="CHEBI:58887"/>
    </ligand>
</feature>
<dbReference type="InterPro" id="IPR000182">
    <property type="entry name" value="GNAT_dom"/>
</dbReference>
<dbReference type="RefSeq" id="WP_119423435.1">
    <property type="nucleotide sequence ID" value="NZ_QQXK01000003.1"/>
</dbReference>
<dbReference type="Proteomes" id="UP000265419">
    <property type="component" value="Unassembled WGS sequence"/>
</dbReference>
<comment type="similarity">
    <text evidence="4">Belongs to the acetyltransferase family. MshD subfamily.</text>
</comment>
<keyword evidence="8" id="KW-1185">Reference proteome</keyword>
<proteinExistence type="inferred from homology"/>
<dbReference type="Pfam" id="PF13508">
    <property type="entry name" value="Acetyltransf_7"/>
    <property type="match status" value="1"/>
</dbReference>
<gene>
    <name evidence="4 7" type="primary">mshD</name>
    <name evidence="7" type="ORF">DWB68_01810</name>
</gene>
<dbReference type="InterPro" id="IPR050276">
    <property type="entry name" value="MshD_Acetyltransferase"/>
</dbReference>
<dbReference type="InterPro" id="IPR017813">
    <property type="entry name" value="Mycothiol_AcTrfase"/>
</dbReference>
<comment type="function">
    <text evidence="4">Catalyzes the transfer of acetyl from acetyl-CoA to desacetylmycothiol (Cys-GlcN-Ins) to form mycothiol.</text>
</comment>
<dbReference type="Gene3D" id="3.40.630.30">
    <property type="match status" value="1"/>
</dbReference>
<dbReference type="PANTHER" id="PTHR43617:SF31">
    <property type="entry name" value="MYCOTHIOL ACETYLTRANSFERASE"/>
    <property type="match status" value="1"/>
</dbReference>
<comment type="catalytic activity">
    <reaction evidence="4">
        <text>1D-myo-inositol 2-(L-cysteinylamino)-2-deoxy-alpha-D-glucopyranoside + acetyl-CoA = mycothiol + CoA + H(+)</text>
        <dbReference type="Rhea" id="RHEA:26172"/>
        <dbReference type="ChEBI" id="CHEBI:15378"/>
        <dbReference type="ChEBI" id="CHEBI:16768"/>
        <dbReference type="ChEBI" id="CHEBI:57287"/>
        <dbReference type="ChEBI" id="CHEBI:57288"/>
        <dbReference type="ChEBI" id="CHEBI:58887"/>
        <dbReference type="EC" id="2.3.1.189"/>
    </reaction>
</comment>
<reference evidence="7 8" key="1">
    <citation type="submission" date="2018-07" db="EMBL/GenBank/DDBJ databases">
        <title>Arthrobacter sp. nov., isolated from raw cow's milk with high bacterial count.</title>
        <authorList>
            <person name="Hahne J."/>
            <person name="Isele D."/>
            <person name="Lipski A."/>
        </authorList>
    </citation>
    <scope>NUCLEOTIDE SEQUENCE [LARGE SCALE GENOMIC DNA]</scope>
    <source>
        <strain evidence="7 8">JZ R-35</strain>
    </source>
</reference>
<dbReference type="AlphaFoldDB" id="A0A399JCT6"/>
<evidence type="ECO:0000259" key="6">
    <source>
        <dbReference type="PROSITE" id="PS51186"/>
    </source>
</evidence>
<evidence type="ECO:0000313" key="7">
    <source>
        <dbReference type="EMBL" id="RII43365.1"/>
    </source>
</evidence>
<dbReference type="CDD" id="cd04301">
    <property type="entry name" value="NAT_SF"/>
    <property type="match status" value="2"/>
</dbReference>
<accession>A0A399JCT6</accession>
<feature type="binding site" evidence="4">
    <location>
        <position position="44"/>
    </location>
    <ligand>
        <name>1D-myo-inositol 2-(L-cysteinylamino)-2-deoxy-alpha-D-glucopyranoside</name>
        <dbReference type="ChEBI" id="CHEBI:58887"/>
    </ligand>
</feature>
<dbReference type="PIRSF" id="PIRSF021524">
    <property type="entry name" value="MSH_acetyltransferase"/>
    <property type="match status" value="1"/>
</dbReference>
<dbReference type="NCBIfam" id="TIGR03448">
    <property type="entry name" value="mycothiol_MshD"/>
    <property type="match status" value="1"/>
</dbReference>
<evidence type="ECO:0000256" key="4">
    <source>
        <dbReference type="HAMAP-Rule" id="MF_01698"/>
    </source>
</evidence>
<dbReference type="SUPFAM" id="SSF55729">
    <property type="entry name" value="Acyl-CoA N-acyltransferases (Nat)"/>
    <property type="match status" value="1"/>
</dbReference>
<evidence type="ECO:0000256" key="3">
    <source>
        <dbReference type="ARBA" id="ARBA00023315"/>
    </source>
</evidence>
<dbReference type="GO" id="GO:0010125">
    <property type="term" value="P:mycothiol biosynthetic process"/>
    <property type="evidence" value="ECO:0007669"/>
    <property type="project" value="UniProtKB-UniRule"/>
</dbReference>
<name>A0A399JCT6_9MICC</name>
<feature type="binding site" evidence="4">
    <location>
        <begin position="257"/>
        <end position="259"/>
    </location>
    <ligand>
        <name>acetyl-CoA</name>
        <dbReference type="ChEBI" id="CHEBI:57288"/>
        <label>2</label>
    </ligand>
</feature>
<feature type="binding site" evidence="4">
    <location>
        <begin position="264"/>
        <end position="270"/>
    </location>
    <ligand>
        <name>acetyl-CoA</name>
        <dbReference type="ChEBI" id="CHEBI:57288"/>
        <label>2</label>
    </ligand>
</feature>
<evidence type="ECO:0000256" key="1">
    <source>
        <dbReference type="ARBA" id="ARBA00022679"/>
    </source>
</evidence>
<feature type="binding site" evidence="4">
    <location>
        <position position="253"/>
    </location>
    <ligand>
        <name>1D-myo-inositol 2-(L-cysteinylamino)-2-deoxy-alpha-D-glucopyranoside</name>
        <dbReference type="ChEBI" id="CHEBI:58887"/>
    </ligand>
</feature>
<organism evidence="7 8">
    <name type="scientific">Galactobacter valiniphilus</name>
    <dbReference type="NCBI Taxonomy" id="2676122"/>
    <lineage>
        <taxon>Bacteria</taxon>
        <taxon>Bacillati</taxon>
        <taxon>Actinomycetota</taxon>
        <taxon>Actinomycetes</taxon>
        <taxon>Micrococcales</taxon>
        <taxon>Micrococcaceae</taxon>
        <taxon>Galactobacter</taxon>
    </lineage>
</organism>
<dbReference type="EMBL" id="QQXK01000003">
    <property type="protein sequence ID" value="RII43365.1"/>
    <property type="molecule type" value="Genomic_DNA"/>
</dbReference>
<dbReference type="Pfam" id="PF00583">
    <property type="entry name" value="Acetyltransf_1"/>
    <property type="match status" value="1"/>
</dbReference>
<dbReference type="GO" id="GO:0008999">
    <property type="term" value="F:protein-N-terminal-alanine acetyltransferase activity"/>
    <property type="evidence" value="ECO:0007669"/>
    <property type="project" value="TreeGrafter"/>
</dbReference>
<feature type="binding site" evidence="4">
    <location>
        <position position="291"/>
    </location>
    <ligand>
        <name>1D-myo-inositol 2-(L-cysteinylamino)-2-deoxy-alpha-D-glucopyranoside</name>
        <dbReference type="ChEBI" id="CHEBI:58887"/>
    </ligand>
</feature>
<dbReference type="HAMAP" id="MF_01698">
    <property type="entry name" value="MshD"/>
    <property type="match status" value="1"/>
</dbReference>
<dbReference type="GO" id="GO:0035447">
    <property type="term" value="F:mycothiol synthase activity"/>
    <property type="evidence" value="ECO:0007669"/>
    <property type="project" value="UniProtKB-UniRule"/>
</dbReference>
<dbReference type="PROSITE" id="PS51186">
    <property type="entry name" value="GNAT"/>
    <property type="match status" value="2"/>
</dbReference>